<dbReference type="EMBL" id="JAAXPE010000016">
    <property type="protein sequence ID" value="NKY87247.1"/>
    <property type="molecule type" value="Genomic_DNA"/>
</dbReference>
<evidence type="ECO:0000313" key="2">
    <source>
        <dbReference type="Proteomes" id="UP000523447"/>
    </source>
</evidence>
<dbReference type="AlphaFoldDB" id="A0A7X6RIJ4"/>
<gene>
    <name evidence="1" type="ORF">HGA07_16605</name>
</gene>
<proteinExistence type="predicted"/>
<organism evidence="1 2">
    <name type="scientific">Nocardia veterana</name>
    <dbReference type="NCBI Taxonomy" id="132249"/>
    <lineage>
        <taxon>Bacteria</taxon>
        <taxon>Bacillati</taxon>
        <taxon>Actinomycetota</taxon>
        <taxon>Actinomycetes</taxon>
        <taxon>Mycobacteriales</taxon>
        <taxon>Nocardiaceae</taxon>
        <taxon>Nocardia</taxon>
    </lineage>
</organism>
<evidence type="ECO:0000313" key="1">
    <source>
        <dbReference type="EMBL" id="NKY87247.1"/>
    </source>
</evidence>
<keyword evidence="2" id="KW-1185">Reference proteome</keyword>
<dbReference type="InterPro" id="IPR036689">
    <property type="entry name" value="ESAT-6-like_sf"/>
</dbReference>
<name>A0A7X6RIJ4_9NOCA</name>
<reference evidence="1 2" key="1">
    <citation type="submission" date="2020-04" db="EMBL/GenBank/DDBJ databases">
        <title>MicrobeNet Type strains.</title>
        <authorList>
            <person name="Nicholson A.C."/>
        </authorList>
    </citation>
    <scope>NUCLEOTIDE SEQUENCE [LARGE SCALE GENOMIC DNA]</scope>
    <source>
        <strain evidence="1 2">DSM 44445</strain>
    </source>
</reference>
<dbReference type="SUPFAM" id="SSF140453">
    <property type="entry name" value="EsxAB dimer-like"/>
    <property type="match status" value="1"/>
</dbReference>
<dbReference type="Proteomes" id="UP000523447">
    <property type="component" value="Unassembled WGS sequence"/>
</dbReference>
<dbReference type="Gene3D" id="1.10.287.1060">
    <property type="entry name" value="ESAT-6-like"/>
    <property type="match status" value="1"/>
</dbReference>
<sequence length="140" mass="14608">MSETHNGITFNGDPHKMQTTANNTHGCHVELEARLSALANLQDELHAAVVSQGAGSAIYNALGNAHTKGKALSSTLQEIVTTLSDFGVNAQVTDDDIRNQINRAAAEGGLSDGTWSGSEAALKGIDTNAGNFKVDTSTWA</sequence>
<protein>
    <submittedName>
        <fullName evidence="1">Uncharacterized protein</fullName>
    </submittedName>
</protein>
<comment type="caution">
    <text evidence="1">The sequence shown here is derived from an EMBL/GenBank/DDBJ whole genome shotgun (WGS) entry which is preliminary data.</text>
</comment>
<accession>A0A7X6RIJ4</accession>
<dbReference type="RefSeq" id="WP_040723837.1">
    <property type="nucleotide sequence ID" value="NZ_CAWPHS010000008.1"/>
</dbReference>